<dbReference type="EMBL" id="MWQY01000003">
    <property type="protein sequence ID" value="ORC37364.1"/>
    <property type="molecule type" value="Genomic_DNA"/>
</dbReference>
<organism evidence="5 6">
    <name type="scientific">Marispirochaeta aestuarii</name>
    <dbReference type="NCBI Taxonomy" id="1963862"/>
    <lineage>
        <taxon>Bacteria</taxon>
        <taxon>Pseudomonadati</taxon>
        <taxon>Spirochaetota</taxon>
        <taxon>Spirochaetia</taxon>
        <taxon>Spirochaetales</taxon>
        <taxon>Spirochaetaceae</taxon>
        <taxon>Marispirochaeta</taxon>
    </lineage>
</organism>
<evidence type="ECO:0000256" key="2">
    <source>
        <dbReference type="ARBA" id="ARBA00023125"/>
    </source>
</evidence>
<dbReference type="InterPro" id="IPR013762">
    <property type="entry name" value="Integrase-like_cat_sf"/>
</dbReference>
<dbReference type="Pfam" id="PF00589">
    <property type="entry name" value="Phage_integrase"/>
    <property type="match status" value="1"/>
</dbReference>
<sequence>MARYRLPYTYYTRTLKSGKKVYYYRTYYENGNRTPGISTGTSTKKDFLAHMSHLIKQDALIPDRRKIGTFAEYTESWWTWDACPYIARQLARNASAITREYAKSRRSELSSHLIPAFGTTRLDAITPGMIEEWILSMKKAGTRSDATINHALKNLKKILGEACRLGDIPSDPTASISLIHEQRKVRGILTLEEMKKLLSDDALGTIWDGHIVHYAINLTAAATGMRQSELLGVTKESFHGTHIDVATVYRPLSKEKSTKTNRPRIVPVPGRVAQYLELLCQQTNNYLFSIDTGTTPLAGNSITRSFYRALERIGIEAEERKTRGIVFHSWRHFFNTYCRSDNLADAKLQAITGHTTMKMTENYTKFDMQHFKEVIELQERLIGNSQ</sequence>
<protein>
    <recommendedName>
        <fullName evidence="4">Tyr recombinase domain-containing protein</fullName>
    </recommendedName>
</protein>
<dbReference type="GO" id="GO:0006310">
    <property type="term" value="P:DNA recombination"/>
    <property type="evidence" value="ECO:0007669"/>
    <property type="project" value="UniProtKB-KW"/>
</dbReference>
<evidence type="ECO:0000259" key="4">
    <source>
        <dbReference type="PROSITE" id="PS51898"/>
    </source>
</evidence>
<dbReference type="InterPro" id="IPR050090">
    <property type="entry name" value="Tyrosine_recombinase_XerCD"/>
</dbReference>
<keyword evidence="3" id="KW-0233">DNA recombination</keyword>
<dbReference type="InterPro" id="IPR011010">
    <property type="entry name" value="DNA_brk_join_enz"/>
</dbReference>
<dbReference type="InterPro" id="IPR010998">
    <property type="entry name" value="Integrase_recombinase_N"/>
</dbReference>
<proteinExistence type="inferred from homology"/>
<dbReference type="RefSeq" id="WP_083048564.1">
    <property type="nucleotide sequence ID" value="NZ_MWQY01000003.1"/>
</dbReference>
<reference evidence="5 6" key="1">
    <citation type="submission" date="2017-03" db="EMBL/GenBank/DDBJ databases">
        <title>Draft Genome sequence of Marispirochaeta sp. strain JC444.</title>
        <authorList>
            <person name="Shivani Y."/>
            <person name="Subhash Y."/>
            <person name="Sasikala C."/>
            <person name="Ramana C."/>
        </authorList>
    </citation>
    <scope>NUCLEOTIDE SEQUENCE [LARGE SCALE GENOMIC DNA]</scope>
    <source>
        <strain evidence="5 6">JC444</strain>
    </source>
</reference>
<accession>A0A1Y1S357</accession>
<keyword evidence="2" id="KW-0238">DNA-binding</keyword>
<feature type="domain" description="Tyr recombinase" evidence="4">
    <location>
        <begin position="184"/>
        <end position="376"/>
    </location>
</feature>
<dbReference type="PANTHER" id="PTHR30349">
    <property type="entry name" value="PHAGE INTEGRASE-RELATED"/>
    <property type="match status" value="1"/>
</dbReference>
<dbReference type="Gene3D" id="1.10.150.130">
    <property type="match status" value="1"/>
</dbReference>
<dbReference type="STRING" id="1963862.B4O97_04005"/>
<dbReference type="GO" id="GO:0003677">
    <property type="term" value="F:DNA binding"/>
    <property type="evidence" value="ECO:0007669"/>
    <property type="project" value="UniProtKB-KW"/>
</dbReference>
<dbReference type="InterPro" id="IPR002104">
    <property type="entry name" value="Integrase_catalytic"/>
</dbReference>
<comment type="caution">
    <text evidence="5">The sequence shown here is derived from an EMBL/GenBank/DDBJ whole genome shotgun (WGS) entry which is preliminary data.</text>
</comment>
<evidence type="ECO:0000256" key="3">
    <source>
        <dbReference type="ARBA" id="ARBA00023172"/>
    </source>
</evidence>
<dbReference type="PANTHER" id="PTHR30349:SF64">
    <property type="entry name" value="PROPHAGE INTEGRASE INTD-RELATED"/>
    <property type="match status" value="1"/>
</dbReference>
<dbReference type="Gene3D" id="1.10.443.10">
    <property type="entry name" value="Intergrase catalytic core"/>
    <property type="match status" value="1"/>
</dbReference>
<dbReference type="Proteomes" id="UP000192343">
    <property type="component" value="Unassembled WGS sequence"/>
</dbReference>
<dbReference type="OrthoDB" id="370771at2"/>
<dbReference type="AlphaFoldDB" id="A0A1Y1S357"/>
<dbReference type="GO" id="GO:0015074">
    <property type="term" value="P:DNA integration"/>
    <property type="evidence" value="ECO:0007669"/>
    <property type="project" value="InterPro"/>
</dbReference>
<comment type="similarity">
    <text evidence="1">Belongs to the 'phage' integrase family.</text>
</comment>
<dbReference type="SUPFAM" id="SSF56349">
    <property type="entry name" value="DNA breaking-rejoining enzymes"/>
    <property type="match status" value="1"/>
</dbReference>
<name>A0A1Y1S357_9SPIO</name>
<evidence type="ECO:0000313" key="6">
    <source>
        <dbReference type="Proteomes" id="UP000192343"/>
    </source>
</evidence>
<keyword evidence="6" id="KW-1185">Reference proteome</keyword>
<gene>
    <name evidence="5" type="ORF">B4O97_04005</name>
</gene>
<dbReference type="PROSITE" id="PS51898">
    <property type="entry name" value="TYR_RECOMBINASE"/>
    <property type="match status" value="1"/>
</dbReference>
<evidence type="ECO:0000313" key="5">
    <source>
        <dbReference type="EMBL" id="ORC37364.1"/>
    </source>
</evidence>
<evidence type="ECO:0000256" key="1">
    <source>
        <dbReference type="ARBA" id="ARBA00008857"/>
    </source>
</evidence>